<dbReference type="RefSeq" id="WP_040737064.1">
    <property type="nucleotide sequence ID" value="NZ_QJKF01000005.1"/>
</dbReference>
<dbReference type="AlphaFoldDB" id="A0A318JYM0"/>
<sequence>MLIEKQRWAGIQDGSITVLFRRWRHRHATAGKVYRTGAGRIVVEQAEIVAPSRIRAKDAHAAGYGSAAQVLADLRGAEGDPIYLLRIRLADGPDPRAELASDDQLSDEDIASLTARLARMDTSSSFGPWTIRTLRLIEELPATRAPDLAARLGREPDRFKVDVRKLKALGLTSSLEVGYELSPRGRAYLAGH</sequence>
<reference evidence="1 2" key="1">
    <citation type="submission" date="2018-05" db="EMBL/GenBank/DDBJ databases">
        <title>Genomic Encyclopedia of Type Strains, Phase IV (KMG-IV): sequencing the most valuable type-strain genomes for metagenomic binning, comparative biology and taxonomic classification.</title>
        <authorList>
            <person name="Goeker M."/>
        </authorList>
    </citation>
    <scope>NUCLEOTIDE SEQUENCE [LARGE SCALE GENOMIC DNA]</scope>
    <source>
        <strain evidence="1 2">DSM 44704</strain>
    </source>
</reference>
<gene>
    <name evidence="1" type="ORF">DFR70_10512</name>
</gene>
<evidence type="ECO:0000313" key="1">
    <source>
        <dbReference type="EMBL" id="PXX63832.1"/>
    </source>
</evidence>
<dbReference type="OrthoDB" id="121143at2"/>
<accession>A0A318JYM0</accession>
<organism evidence="1 2">
    <name type="scientific">Nocardia tenerifensis</name>
    <dbReference type="NCBI Taxonomy" id="228006"/>
    <lineage>
        <taxon>Bacteria</taxon>
        <taxon>Bacillati</taxon>
        <taxon>Actinomycetota</taxon>
        <taxon>Actinomycetes</taxon>
        <taxon>Mycobacteriales</taxon>
        <taxon>Nocardiaceae</taxon>
        <taxon>Nocardia</taxon>
    </lineage>
</organism>
<proteinExistence type="predicted"/>
<keyword evidence="2" id="KW-1185">Reference proteome</keyword>
<protein>
    <recommendedName>
        <fullName evidence="3">ASCH domain-containing protein</fullName>
    </recommendedName>
</protein>
<evidence type="ECO:0000313" key="2">
    <source>
        <dbReference type="Proteomes" id="UP000247569"/>
    </source>
</evidence>
<dbReference type="Proteomes" id="UP000247569">
    <property type="component" value="Unassembled WGS sequence"/>
</dbReference>
<evidence type="ECO:0008006" key="3">
    <source>
        <dbReference type="Google" id="ProtNLM"/>
    </source>
</evidence>
<dbReference type="EMBL" id="QJKF01000005">
    <property type="protein sequence ID" value="PXX63832.1"/>
    <property type="molecule type" value="Genomic_DNA"/>
</dbReference>
<name>A0A318JYM0_9NOCA</name>
<comment type="caution">
    <text evidence="1">The sequence shown here is derived from an EMBL/GenBank/DDBJ whole genome shotgun (WGS) entry which is preliminary data.</text>
</comment>